<dbReference type="GO" id="GO:0016787">
    <property type="term" value="F:hydrolase activity"/>
    <property type="evidence" value="ECO:0007669"/>
    <property type="project" value="UniProtKB-KW"/>
</dbReference>
<evidence type="ECO:0000313" key="2">
    <source>
        <dbReference type="Proteomes" id="UP000777265"/>
    </source>
</evidence>
<gene>
    <name evidence="1" type="ORF">GXY80_11830</name>
</gene>
<dbReference type="InterPro" id="IPR050793">
    <property type="entry name" value="CMP-NeuNAc_synthase"/>
</dbReference>
<organism evidence="1 2">
    <name type="scientific">Syntrophorhabdus aromaticivorans</name>
    <dbReference type="NCBI Taxonomy" id="328301"/>
    <lineage>
        <taxon>Bacteria</taxon>
        <taxon>Pseudomonadati</taxon>
        <taxon>Thermodesulfobacteriota</taxon>
        <taxon>Syntrophorhabdia</taxon>
        <taxon>Syntrophorhabdales</taxon>
        <taxon>Syntrophorhabdaceae</taxon>
        <taxon>Syntrophorhabdus</taxon>
    </lineage>
</organism>
<protein>
    <submittedName>
        <fullName evidence="1">HAD hydrolase family protein</fullName>
    </submittedName>
</protein>
<comment type="caution">
    <text evidence="1">The sequence shown here is derived from an EMBL/GenBank/DDBJ whole genome shotgun (WGS) entry which is preliminary data.</text>
</comment>
<dbReference type="InterPro" id="IPR023214">
    <property type="entry name" value="HAD_sf"/>
</dbReference>
<dbReference type="EMBL" id="JAAYEE010000217">
    <property type="protein sequence ID" value="NLW36148.1"/>
    <property type="molecule type" value="Genomic_DNA"/>
</dbReference>
<dbReference type="PANTHER" id="PTHR21485">
    <property type="entry name" value="HAD SUPERFAMILY MEMBERS CMAS AND KDSC"/>
    <property type="match status" value="1"/>
</dbReference>
<dbReference type="PANTHER" id="PTHR21485:SF3">
    <property type="entry name" value="N-ACYLNEURAMINATE CYTIDYLYLTRANSFERASE"/>
    <property type="match status" value="1"/>
</dbReference>
<reference evidence="1" key="2">
    <citation type="submission" date="2020-01" db="EMBL/GenBank/DDBJ databases">
        <authorList>
            <person name="Campanaro S."/>
        </authorList>
    </citation>
    <scope>NUCLEOTIDE SEQUENCE</scope>
    <source>
        <strain evidence="1">AS06rmzACSIP_7</strain>
    </source>
</reference>
<dbReference type="Proteomes" id="UP000777265">
    <property type="component" value="Unassembled WGS sequence"/>
</dbReference>
<dbReference type="AlphaFoldDB" id="A0A971M510"/>
<dbReference type="Pfam" id="PF08282">
    <property type="entry name" value="Hydrolase_3"/>
    <property type="match status" value="1"/>
</dbReference>
<accession>A0A971M510</accession>
<evidence type="ECO:0000313" key="1">
    <source>
        <dbReference type="EMBL" id="NLW36148.1"/>
    </source>
</evidence>
<proteinExistence type="predicted"/>
<name>A0A971M510_9BACT</name>
<dbReference type="GO" id="GO:0008781">
    <property type="term" value="F:N-acylneuraminate cytidylyltransferase activity"/>
    <property type="evidence" value="ECO:0007669"/>
    <property type="project" value="TreeGrafter"/>
</dbReference>
<keyword evidence="1" id="KW-0378">Hydrolase</keyword>
<reference evidence="1" key="1">
    <citation type="journal article" date="2020" name="Biotechnol. Biofuels">
        <title>New insights from the biogas microbiome by comprehensive genome-resolved metagenomics of nearly 1600 species originating from multiple anaerobic digesters.</title>
        <authorList>
            <person name="Campanaro S."/>
            <person name="Treu L."/>
            <person name="Rodriguez-R L.M."/>
            <person name="Kovalovszki A."/>
            <person name="Ziels R.M."/>
            <person name="Maus I."/>
            <person name="Zhu X."/>
            <person name="Kougias P.G."/>
            <person name="Basile A."/>
            <person name="Luo G."/>
            <person name="Schluter A."/>
            <person name="Konstantinidis K.T."/>
            <person name="Angelidaki I."/>
        </authorList>
    </citation>
    <scope>NUCLEOTIDE SEQUENCE</scope>
    <source>
        <strain evidence="1">AS06rmzACSIP_7</strain>
    </source>
</reference>
<dbReference type="SUPFAM" id="SSF56784">
    <property type="entry name" value="HAD-like"/>
    <property type="match status" value="1"/>
</dbReference>
<sequence length="185" mass="20713">MAFEKNVNDATERAKKIKLFAHDIHGVLTPNQIYCDVEGNRRYAFWHMDGFGDLSFTANDIKVAFLDTTSIDGEGLFRAKELKLDKLYYAVTNKAAKIEELKQELGLTDEQVGYIGCELTDIPAMKKAGFAVAVADAHDEVKEAAHYITNAPGGRGAIREICEFVLRGMGKWDEWVVKVTKMGYK</sequence>
<dbReference type="Gene3D" id="3.40.50.1000">
    <property type="entry name" value="HAD superfamily/HAD-like"/>
    <property type="match status" value="1"/>
</dbReference>
<dbReference type="InterPro" id="IPR036412">
    <property type="entry name" value="HAD-like_sf"/>
</dbReference>